<name>A0A0A9GX56_ARUDO</name>
<reference evidence="1" key="1">
    <citation type="submission" date="2014-09" db="EMBL/GenBank/DDBJ databases">
        <authorList>
            <person name="Magalhaes I.L.F."/>
            <person name="Oliveira U."/>
            <person name="Santos F.R."/>
            <person name="Vidigal T.H.D.A."/>
            <person name="Brescovit A.D."/>
            <person name="Santos A.J."/>
        </authorList>
    </citation>
    <scope>NUCLEOTIDE SEQUENCE</scope>
    <source>
        <tissue evidence="1">Shoot tissue taken approximately 20 cm above the soil surface</tissue>
    </source>
</reference>
<accession>A0A0A9GX56</accession>
<evidence type="ECO:0000313" key="1">
    <source>
        <dbReference type="EMBL" id="JAE27171.1"/>
    </source>
</evidence>
<organism evidence="1">
    <name type="scientific">Arundo donax</name>
    <name type="common">Giant reed</name>
    <name type="synonym">Donax arundinaceus</name>
    <dbReference type="NCBI Taxonomy" id="35708"/>
    <lineage>
        <taxon>Eukaryota</taxon>
        <taxon>Viridiplantae</taxon>
        <taxon>Streptophyta</taxon>
        <taxon>Embryophyta</taxon>
        <taxon>Tracheophyta</taxon>
        <taxon>Spermatophyta</taxon>
        <taxon>Magnoliopsida</taxon>
        <taxon>Liliopsida</taxon>
        <taxon>Poales</taxon>
        <taxon>Poaceae</taxon>
        <taxon>PACMAD clade</taxon>
        <taxon>Arundinoideae</taxon>
        <taxon>Arundineae</taxon>
        <taxon>Arundo</taxon>
    </lineage>
</organism>
<dbReference type="AlphaFoldDB" id="A0A0A9GX56"/>
<sequence length="56" mass="6161">MAPQKGPASYFWLTIVILGKMELTGSEIISTFLNLTSFMCPVFSLPPDVIAVLIRC</sequence>
<dbReference type="EMBL" id="GBRH01170725">
    <property type="protein sequence ID" value="JAE27171.1"/>
    <property type="molecule type" value="Transcribed_RNA"/>
</dbReference>
<protein>
    <submittedName>
        <fullName evidence="1">Uncharacterized protein</fullName>
    </submittedName>
</protein>
<reference evidence="1" key="2">
    <citation type="journal article" date="2015" name="Data Brief">
        <title>Shoot transcriptome of the giant reed, Arundo donax.</title>
        <authorList>
            <person name="Barrero R.A."/>
            <person name="Guerrero F.D."/>
            <person name="Moolhuijzen P."/>
            <person name="Goolsby J.A."/>
            <person name="Tidwell J."/>
            <person name="Bellgard S.E."/>
            <person name="Bellgard M.I."/>
        </authorList>
    </citation>
    <scope>NUCLEOTIDE SEQUENCE</scope>
    <source>
        <tissue evidence="1">Shoot tissue taken approximately 20 cm above the soil surface</tissue>
    </source>
</reference>
<proteinExistence type="predicted"/>